<reference evidence="1 3" key="1">
    <citation type="journal article" date="2008" name="Science">
        <title>The Physcomitrella genome reveals evolutionary insights into the conquest of land by plants.</title>
        <authorList>
            <person name="Rensing S."/>
            <person name="Lang D."/>
            <person name="Zimmer A."/>
            <person name="Terry A."/>
            <person name="Salamov A."/>
            <person name="Shapiro H."/>
            <person name="Nishiyama T."/>
            <person name="Perroud P.-F."/>
            <person name="Lindquist E."/>
            <person name="Kamisugi Y."/>
            <person name="Tanahashi T."/>
            <person name="Sakakibara K."/>
            <person name="Fujita T."/>
            <person name="Oishi K."/>
            <person name="Shin-I T."/>
            <person name="Kuroki Y."/>
            <person name="Toyoda A."/>
            <person name="Suzuki Y."/>
            <person name="Hashimoto A."/>
            <person name="Yamaguchi K."/>
            <person name="Sugano A."/>
            <person name="Kohara Y."/>
            <person name="Fujiyama A."/>
            <person name="Anterola A."/>
            <person name="Aoki S."/>
            <person name="Ashton N."/>
            <person name="Barbazuk W.B."/>
            <person name="Barker E."/>
            <person name="Bennetzen J."/>
            <person name="Bezanilla M."/>
            <person name="Blankenship R."/>
            <person name="Cho S.H."/>
            <person name="Dutcher S."/>
            <person name="Estelle M."/>
            <person name="Fawcett J.A."/>
            <person name="Gundlach H."/>
            <person name="Hanada K."/>
            <person name="Heyl A."/>
            <person name="Hicks K.A."/>
            <person name="Hugh J."/>
            <person name="Lohr M."/>
            <person name="Mayer K."/>
            <person name="Melkozernov A."/>
            <person name="Murata T."/>
            <person name="Nelson D."/>
            <person name="Pils B."/>
            <person name="Prigge M."/>
            <person name="Reiss B."/>
            <person name="Renner T."/>
            <person name="Rombauts S."/>
            <person name="Rushton P."/>
            <person name="Sanderfoot A."/>
            <person name="Schween G."/>
            <person name="Shiu S.-H."/>
            <person name="Stueber K."/>
            <person name="Theodoulou F.L."/>
            <person name="Tu H."/>
            <person name="Van de Peer Y."/>
            <person name="Verrier P.J."/>
            <person name="Waters E."/>
            <person name="Wood A."/>
            <person name="Yang L."/>
            <person name="Cove D."/>
            <person name="Cuming A."/>
            <person name="Hasebe M."/>
            <person name="Lucas S."/>
            <person name="Mishler D.B."/>
            <person name="Reski R."/>
            <person name="Grigoriev I."/>
            <person name="Quatrano R.S."/>
            <person name="Boore J.L."/>
        </authorList>
    </citation>
    <scope>NUCLEOTIDE SEQUENCE [LARGE SCALE GENOMIC DNA]</scope>
    <source>
        <strain evidence="2 3">cv. Gransden 2004</strain>
    </source>
</reference>
<accession>A0A2K1KCM1</accession>
<name>A0A2K1KCM1_PHYPA</name>
<dbReference type="Proteomes" id="UP000006727">
    <property type="component" value="Chromosome 7"/>
</dbReference>
<reference evidence="2" key="3">
    <citation type="submission" date="2020-12" db="UniProtKB">
        <authorList>
            <consortium name="EnsemblPlants"/>
        </authorList>
    </citation>
    <scope>IDENTIFICATION</scope>
</reference>
<dbReference type="Gramene" id="Pp3c7_22540V3.2">
    <property type="protein sequence ID" value="PAC:32924787.CDS.1"/>
    <property type="gene ID" value="Pp3c7_22540"/>
</dbReference>
<evidence type="ECO:0000313" key="2">
    <source>
        <dbReference type="EnsemblPlants" id="PAC:32924786.CDS.1"/>
    </source>
</evidence>
<dbReference type="PaxDb" id="3218-PP1S2_178V6.1"/>
<keyword evidence="3" id="KW-1185">Reference proteome</keyword>
<dbReference type="Gramene" id="Pp3c7_22540V3.1">
    <property type="protein sequence ID" value="PAC:32924786.CDS.1"/>
    <property type="gene ID" value="Pp3c7_22540"/>
</dbReference>
<proteinExistence type="predicted"/>
<dbReference type="EnsemblPlants" id="Pp3c7_22540V3.2">
    <property type="protein sequence ID" value="PAC:32924787.CDS.1"/>
    <property type="gene ID" value="Pp3c7_22540"/>
</dbReference>
<protein>
    <submittedName>
        <fullName evidence="1 2">Uncharacterized protein</fullName>
    </submittedName>
</protein>
<dbReference type="EMBL" id="ABEU02000007">
    <property type="protein sequence ID" value="PNR51518.1"/>
    <property type="molecule type" value="Genomic_DNA"/>
</dbReference>
<dbReference type="EnsemblPlants" id="Pp3c7_22540V3.1">
    <property type="protein sequence ID" value="PAC:32924786.CDS.1"/>
    <property type="gene ID" value="Pp3c7_22540"/>
</dbReference>
<dbReference type="InParanoid" id="A0A2K1KCM1"/>
<gene>
    <name evidence="1" type="ORF">PHYPA_010705</name>
</gene>
<organism evidence="1">
    <name type="scientific">Physcomitrium patens</name>
    <name type="common">Spreading-leaved earth moss</name>
    <name type="synonym">Physcomitrella patens</name>
    <dbReference type="NCBI Taxonomy" id="3218"/>
    <lineage>
        <taxon>Eukaryota</taxon>
        <taxon>Viridiplantae</taxon>
        <taxon>Streptophyta</taxon>
        <taxon>Embryophyta</taxon>
        <taxon>Bryophyta</taxon>
        <taxon>Bryophytina</taxon>
        <taxon>Bryopsida</taxon>
        <taxon>Funariidae</taxon>
        <taxon>Funariales</taxon>
        <taxon>Funariaceae</taxon>
        <taxon>Physcomitrium</taxon>
    </lineage>
</organism>
<evidence type="ECO:0000313" key="1">
    <source>
        <dbReference type="EMBL" id="PNR51518.1"/>
    </source>
</evidence>
<sequence>MKRRESRGKSESHDEFNNCLIYIIIFPNLLGASNKVSEGYTPPNSYSNLVVK</sequence>
<reference evidence="1 3" key="2">
    <citation type="journal article" date="2018" name="Plant J.">
        <title>The Physcomitrella patens chromosome-scale assembly reveals moss genome structure and evolution.</title>
        <authorList>
            <person name="Lang D."/>
            <person name="Ullrich K.K."/>
            <person name="Murat F."/>
            <person name="Fuchs J."/>
            <person name="Jenkins J."/>
            <person name="Haas F.B."/>
            <person name="Piednoel M."/>
            <person name="Gundlach H."/>
            <person name="Van Bel M."/>
            <person name="Meyberg R."/>
            <person name="Vives C."/>
            <person name="Morata J."/>
            <person name="Symeonidi A."/>
            <person name="Hiss M."/>
            <person name="Muchero W."/>
            <person name="Kamisugi Y."/>
            <person name="Saleh O."/>
            <person name="Blanc G."/>
            <person name="Decker E.L."/>
            <person name="van Gessel N."/>
            <person name="Grimwood J."/>
            <person name="Hayes R.D."/>
            <person name="Graham S.W."/>
            <person name="Gunter L.E."/>
            <person name="McDaniel S.F."/>
            <person name="Hoernstein S.N.W."/>
            <person name="Larsson A."/>
            <person name="Li F.W."/>
            <person name="Perroud P.F."/>
            <person name="Phillips J."/>
            <person name="Ranjan P."/>
            <person name="Rokshar D.S."/>
            <person name="Rothfels C.J."/>
            <person name="Schneider L."/>
            <person name="Shu S."/>
            <person name="Stevenson D.W."/>
            <person name="Thummler F."/>
            <person name="Tillich M."/>
            <person name="Villarreal Aguilar J.C."/>
            <person name="Widiez T."/>
            <person name="Wong G.K."/>
            <person name="Wymore A."/>
            <person name="Zhang Y."/>
            <person name="Zimmer A.D."/>
            <person name="Quatrano R.S."/>
            <person name="Mayer K.F.X."/>
            <person name="Goodstein D."/>
            <person name="Casacuberta J.M."/>
            <person name="Vandepoele K."/>
            <person name="Reski R."/>
            <person name="Cuming A.C."/>
            <person name="Tuskan G.A."/>
            <person name="Maumus F."/>
            <person name="Salse J."/>
            <person name="Schmutz J."/>
            <person name="Rensing S.A."/>
        </authorList>
    </citation>
    <scope>NUCLEOTIDE SEQUENCE [LARGE SCALE GENOMIC DNA]</scope>
    <source>
        <strain evidence="2 3">cv. Gransden 2004</strain>
    </source>
</reference>
<dbReference type="AlphaFoldDB" id="A0A2K1KCM1"/>
<evidence type="ECO:0000313" key="3">
    <source>
        <dbReference type="Proteomes" id="UP000006727"/>
    </source>
</evidence>